<dbReference type="EMBL" id="CAJNOK010027329">
    <property type="protein sequence ID" value="CAF1418315.1"/>
    <property type="molecule type" value="Genomic_DNA"/>
</dbReference>
<reference evidence="1" key="1">
    <citation type="submission" date="2021-02" db="EMBL/GenBank/DDBJ databases">
        <authorList>
            <person name="Nowell W R."/>
        </authorList>
    </citation>
    <scope>NUCLEOTIDE SEQUENCE</scope>
</reference>
<evidence type="ECO:0000313" key="2">
    <source>
        <dbReference type="EMBL" id="CAF1418315.1"/>
    </source>
</evidence>
<proteinExistence type="predicted"/>
<dbReference type="EMBL" id="CAJOBA010049084">
    <property type="protein sequence ID" value="CAF4219917.1"/>
    <property type="molecule type" value="Genomic_DNA"/>
</dbReference>
<dbReference type="Proteomes" id="UP000677228">
    <property type="component" value="Unassembled WGS sequence"/>
</dbReference>
<protein>
    <submittedName>
        <fullName evidence="1">Uncharacterized protein</fullName>
    </submittedName>
</protein>
<evidence type="ECO:0000313" key="5">
    <source>
        <dbReference type="Proteomes" id="UP000663829"/>
    </source>
</evidence>
<dbReference type="Proteomes" id="UP000681722">
    <property type="component" value="Unassembled WGS sequence"/>
</dbReference>
<dbReference type="Proteomes" id="UP000682733">
    <property type="component" value="Unassembled WGS sequence"/>
</dbReference>
<organism evidence="1 5">
    <name type="scientific">Didymodactylos carnosus</name>
    <dbReference type="NCBI Taxonomy" id="1234261"/>
    <lineage>
        <taxon>Eukaryota</taxon>
        <taxon>Metazoa</taxon>
        <taxon>Spiralia</taxon>
        <taxon>Gnathifera</taxon>
        <taxon>Rotifera</taxon>
        <taxon>Eurotatoria</taxon>
        <taxon>Bdelloidea</taxon>
        <taxon>Philodinida</taxon>
        <taxon>Philodinidae</taxon>
        <taxon>Didymodactylos</taxon>
    </lineage>
</organism>
<feature type="non-terminal residue" evidence="1">
    <location>
        <position position="111"/>
    </location>
</feature>
<dbReference type="AlphaFoldDB" id="A0A813Y8Y0"/>
<evidence type="ECO:0000313" key="4">
    <source>
        <dbReference type="EMBL" id="CAF4219917.1"/>
    </source>
</evidence>
<keyword evidence="5" id="KW-1185">Reference proteome</keyword>
<evidence type="ECO:0000313" key="1">
    <source>
        <dbReference type="EMBL" id="CAF0880762.1"/>
    </source>
</evidence>
<comment type="caution">
    <text evidence="1">The sequence shown here is derived from an EMBL/GenBank/DDBJ whole genome shotgun (WGS) entry which is preliminary data.</text>
</comment>
<name>A0A813Y8Y0_9BILA</name>
<gene>
    <name evidence="1" type="ORF">GPM918_LOCUS7598</name>
    <name evidence="2" type="ORF">OVA965_LOCUS33609</name>
    <name evidence="3" type="ORF">SRO942_LOCUS7598</name>
    <name evidence="4" type="ORF">TMI583_LOCUS34500</name>
</gene>
<accession>A0A813Y8Y0</accession>
<evidence type="ECO:0000313" key="3">
    <source>
        <dbReference type="EMBL" id="CAF3666989.1"/>
    </source>
</evidence>
<sequence>PCANGKDQQNKTTAQRPDFWKEKLRARQFRFKCPLVSRQNIANVEDTYGVRLGTDMRLCEGPYVILHTHLLKVHKLNRPIATLLVDAIQEKQIEQMEISSLEMEVNEGKVV</sequence>
<dbReference type="EMBL" id="CAJOBC010001252">
    <property type="protein sequence ID" value="CAF3666989.1"/>
    <property type="molecule type" value="Genomic_DNA"/>
</dbReference>
<dbReference type="EMBL" id="CAJNOQ010001252">
    <property type="protein sequence ID" value="CAF0880762.1"/>
    <property type="molecule type" value="Genomic_DNA"/>
</dbReference>
<dbReference type="Proteomes" id="UP000663829">
    <property type="component" value="Unassembled WGS sequence"/>
</dbReference>